<feature type="region of interest" description="Disordered" evidence="5">
    <location>
        <begin position="301"/>
        <end position="333"/>
    </location>
</feature>
<dbReference type="STRING" id="195883.A0A482XS95"/>
<feature type="compositionally biased region" description="Acidic residues" evidence="5">
    <location>
        <begin position="303"/>
        <end position="312"/>
    </location>
</feature>
<keyword evidence="7" id="KW-1185">Reference proteome</keyword>
<dbReference type="SMR" id="A0A482XS95"/>
<gene>
    <name evidence="6" type="ORF">LSTR_LSTR003253</name>
</gene>
<evidence type="ECO:0000313" key="6">
    <source>
        <dbReference type="EMBL" id="RZF48873.1"/>
    </source>
</evidence>
<dbReference type="AlphaFoldDB" id="A0A482XS95"/>
<name>A0A482XS95_LAOST</name>
<evidence type="ECO:0000256" key="4">
    <source>
        <dbReference type="ARBA" id="ARBA00022490"/>
    </source>
</evidence>
<dbReference type="OrthoDB" id="10252405at2759"/>
<dbReference type="GO" id="GO:0045048">
    <property type="term" value="P:protein insertion into ER membrane"/>
    <property type="evidence" value="ECO:0007669"/>
    <property type="project" value="InterPro"/>
</dbReference>
<dbReference type="InterPro" id="IPR007317">
    <property type="entry name" value="GET4"/>
</dbReference>
<reference evidence="6 7" key="1">
    <citation type="journal article" date="2017" name="Gigascience">
        <title>Genome sequence of the small brown planthopper, Laodelphax striatellus.</title>
        <authorList>
            <person name="Zhu J."/>
            <person name="Jiang F."/>
            <person name="Wang X."/>
            <person name="Yang P."/>
            <person name="Bao Y."/>
            <person name="Zhao W."/>
            <person name="Wang W."/>
            <person name="Lu H."/>
            <person name="Wang Q."/>
            <person name="Cui N."/>
            <person name="Li J."/>
            <person name="Chen X."/>
            <person name="Luo L."/>
            <person name="Yu J."/>
            <person name="Kang L."/>
            <person name="Cui F."/>
        </authorList>
    </citation>
    <scope>NUCLEOTIDE SEQUENCE [LARGE SCALE GENOMIC DNA]</scope>
    <source>
        <strain evidence="6">Lst14</strain>
    </source>
</reference>
<dbReference type="InterPro" id="IPR011990">
    <property type="entry name" value="TPR-like_helical_dom_sf"/>
</dbReference>
<organism evidence="6 7">
    <name type="scientific">Laodelphax striatellus</name>
    <name type="common">Small brown planthopper</name>
    <name type="synonym">Delphax striatella</name>
    <dbReference type="NCBI Taxonomy" id="195883"/>
    <lineage>
        <taxon>Eukaryota</taxon>
        <taxon>Metazoa</taxon>
        <taxon>Ecdysozoa</taxon>
        <taxon>Arthropoda</taxon>
        <taxon>Hexapoda</taxon>
        <taxon>Insecta</taxon>
        <taxon>Pterygota</taxon>
        <taxon>Neoptera</taxon>
        <taxon>Paraneoptera</taxon>
        <taxon>Hemiptera</taxon>
        <taxon>Auchenorrhyncha</taxon>
        <taxon>Fulgoroidea</taxon>
        <taxon>Delphacidae</taxon>
        <taxon>Criomorphinae</taxon>
        <taxon>Laodelphax</taxon>
    </lineage>
</organism>
<dbReference type="PANTHER" id="PTHR12875">
    <property type="entry name" value="GOLGI TO ER TRAFFIC PROTEIN 4 HOMOLOG"/>
    <property type="match status" value="1"/>
</dbReference>
<evidence type="ECO:0000256" key="2">
    <source>
        <dbReference type="ARBA" id="ARBA00005351"/>
    </source>
</evidence>
<dbReference type="FunFam" id="1.25.40.10:FF:000060">
    <property type="entry name" value="Golgi to ER traffic protein 4 homolog"/>
    <property type="match status" value="1"/>
</dbReference>
<dbReference type="FunCoup" id="A0A482XS95">
    <property type="interactions" value="1812"/>
</dbReference>
<protein>
    <recommendedName>
        <fullName evidence="8">Golgi to ER traffic protein 4 homolog</fullName>
    </recommendedName>
</protein>
<accession>A0A482XS95</accession>
<dbReference type="Proteomes" id="UP000291343">
    <property type="component" value="Unassembled WGS sequence"/>
</dbReference>
<comment type="similarity">
    <text evidence="2">Belongs to the GET4 family.</text>
</comment>
<dbReference type="PANTHER" id="PTHR12875:SF0">
    <property type="entry name" value="GOLGI TO ER TRAFFIC PROTEIN 4 HOMOLOG"/>
    <property type="match status" value="1"/>
</dbReference>
<dbReference type="Gene3D" id="1.25.40.10">
    <property type="entry name" value="Tetratricopeptide repeat domain"/>
    <property type="match status" value="1"/>
</dbReference>
<dbReference type="InParanoid" id="A0A482XS95"/>
<comment type="caution">
    <text evidence="6">The sequence shown here is derived from an EMBL/GenBank/DDBJ whole genome shotgun (WGS) entry which is preliminary data.</text>
</comment>
<evidence type="ECO:0000256" key="3">
    <source>
        <dbReference type="ARBA" id="ARBA00022448"/>
    </source>
</evidence>
<evidence type="ECO:0000313" key="7">
    <source>
        <dbReference type="Proteomes" id="UP000291343"/>
    </source>
</evidence>
<evidence type="ECO:0008006" key="8">
    <source>
        <dbReference type="Google" id="ProtNLM"/>
    </source>
</evidence>
<comment type="subcellular location">
    <subcellularLocation>
        <location evidence="1">Cytoplasm</location>
        <location evidence="1">Cytosol</location>
    </subcellularLocation>
</comment>
<evidence type="ECO:0000256" key="5">
    <source>
        <dbReference type="SAM" id="MobiDB-lite"/>
    </source>
</evidence>
<sequence length="333" mass="37986">MADNMAGRRVRGVDRVLSKLESAVTAGNYYEAHQMYRTLYFRYLTQKNYSKLLTMLEDGAKLLLQNNQQASGADLAILLVDVLVKSETQPSDHYFTKIAKLFAMVCRETPERENFLAAALRWSTTGCEQHKTGHPSLHQAIAQVFWKEKNYVLARYHFLRSTDGSGFATMLIELHKTRGYACEIDLFIAQVVLQYLCLHNKRTATVAFQSYTSQHPNIDKGPPYILPLLNFIWFLLKVIESGKLAAFNILCKQYQQSIERDPAYVEYLDKIAQIFFGVNPPRPQNPNGFFGDIFQSLMNGVGDEYDSDDDDEPSHTPRPSTSSQLRMETEALD</sequence>
<dbReference type="GO" id="GO:0071818">
    <property type="term" value="C:BAT3 complex"/>
    <property type="evidence" value="ECO:0007669"/>
    <property type="project" value="TreeGrafter"/>
</dbReference>
<keyword evidence="4" id="KW-0963">Cytoplasm</keyword>
<feature type="compositionally biased region" description="Polar residues" evidence="5">
    <location>
        <begin position="317"/>
        <end position="326"/>
    </location>
</feature>
<dbReference type="EMBL" id="QKKF02000897">
    <property type="protein sequence ID" value="RZF48873.1"/>
    <property type="molecule type" value="Genomic_DNA"/>
</dbReference>
<evidence type="ECO:0000256" key="1">
    <source>
        <dbReference type="ARBA" id="ARBA00004514"/>
    </source>
</evidence>
<proteinExistence type="inferred from homology"/>
<dbReference type="Pfam" id="PF04190">
    <property type="entry name" value="GET4"/>
    <property type="match status" value="1"/>
</dbReference>
<keyword evidence="3" id="KW-0813">Transport</keyword>